<name>A0A5R9EL19_9ACTN</name>
<gene>
    <name evidence="2" type="ORF">FEF34_16200</name>
</gene>
<proteinExistence type="predicted"/>
<dbReference type="AlphaFoldDB" id="A0A5R9EL19"/>
<dbReference type="Proteomes" id="UP000305921">
    <property type="component" value="Unassembled WGS sequence"/>
</dbReference>
<evidence type="ECO:0000256" key="1">
    <source>
        <dbReference type="SAM" id="MobiDB-lite"/>
    </source>
</evidence>
<accession>A0A5R9EL19</accession>
<comment type="caution">
    <text evidence="2">The sequence shown here is derived from an EMBL/GenBank/DDBJ whole genome shotgun (WGS) entry which is preliminary data.</text>
</comment>
<protein>
    <submittedName>
        <fullName evidence="2">Uncharacterized protein</fullName>
    </submittedName>
</protein>
<sequence>MHQEAPDEGGEHRRCEAGADQCGLHRPLSRVPRGVSTQIGHFGLIVRSPSAPPANGTLVPKRKVFGPTGRDKAHRRFRAY</sequence>
<evidence type="ECO:0000313" key="2">
    <source>
        <dbReference type="EMBL" id="TLQ48254.1"/>
    </source>
</evidence>
<evidence type="ECO:0000313" key="3">
    <source>
        <dbReference type="Proteomes" id="UP000305921"/>
    </source>
</evidence>
<reference evidence="2 3" key="1">
    <citation type="submission" date="2019-05" db="EMBL/GenBank/DDBJ databases">
        <title>Streptomyces marianii sp. nov., a novel marine actinomycete from southern coast of India.</title>
        <authorList>
            <person name="Iniyan A.M."/>
            <person name="Wink J."/>
            <person name="Ramprasad E."/>
            <person name="Ramana C.V."/>
            <person name="Bunk B."/>
            <person name="Sproer C."/>
            <person name="Joseph F.-J.R.S."/>
            <person name="Vincent S.G.P."/>
        </authorList>
    </citation>
    <scope>NUCLEOTIDE SEQUENCE [LARGE SCALE GENOMIC DNA]</scope>
    <source>
        <strain evidence="2 3">ICN19</strain>
    </source>
</reference>
<keyword evidence="3" id="KW-1185">Reference proteome</keyword>
<organism evidence="2 3">
    <name type="scientific">Streptomyces marianii</name>
    <dbReference type="NCBI Taxonomy" id="1817406"/>
    <lineage>
        <taxon>Bacteria</taxon>
        <taxon>Bacillati</taxon>
        <taxon>Actinomycetota</taxon>
        <taxon>Actinomycetes</taxon>
        <taxon>Kitasatosporales</taxon>
        <taxon>Streptomycetaceae</taxon>
        <taxon>Streptomyces</taxon>
    </lineage>
</organism>
<dbReference type="EMBL" id="VAWE01000001">
    <property type="protein sequence ID" value="TLQ48254.1"/>
    <property type="molecule type" value="Genomic_DNA"/>
</dbReference>
<feature type="region of interest" description="Disordered" evidence="1">
    <location>
        <begin position="48"/>
        <end position="80"/>
    </location>
</feature>